<comment type="caution">
    <text evidence="1">The sequence shown here is derived from an EMBL/GenBank/DDBJ whole genome shotgun (WGS) entry which is preliminary data.</text>
</comment>
<gene>
    <name evidence="1" type="ORF">FCI23_48090</name>
</gene>
<dbReference type="Gene3D" id="3.20.20.140">
    <property type="entry name" value="Metal-dependent hydrolases"/>
    <property type="match status" value="1"/>
</dbReference>
<dbReference type="InterPro" id="IPR032466">
    <property type="entry name" value="Metal_Hydrolase"/>
</dbReference>
<evidence type="ECO:0000313" key="2">
    <source>
        <dbReference type="Proteomes" id="UP000305778"/>
    </source>
</evidence>
<dbReference type="InterPro" id="IPR008257">
    <property type="entry name" value="Pept_M19"/>
</dbReference>
<dbReference type="PANTHER" id="PTHR10443:SF12">
    <property type="entry name" value="DIPEPTIDASE"/>
    <property type="match status" value="1"/>
</dbReference>
<keyword evidence="2" id="KW-1185">Reference proteome</keyword>
<dbReference type="OrthoDB" id="9804920at2"/>
<dbReference type="EMBL" id="SUMC01000126">
    <property type="protein sequence ID" value="TJZ98836.1"/>
    <property type="molecule type" value="Genomic_DNA"/>
</dbReference>
<dbReference type="RefSeq" id="WP_136730329.1">
    <property type="nucleotide sequence ID" value="NZ_SUMC01000126.1"/>
</dbReference>
<sequence length="346" mass="36935">MTPSITAGQRFHADTLVADAHNDLLMLVARRPPQRWATYFRDVWYPQLRAGGVDLQVLPVFIDHEFRPEGALRESLRMVEAAHRIAEGNPDLVALCRTGAEIDATIGSGRIALVLALEGCPQIDTDVELLQTFARLGVRIVSFTHFGRTALADGSGEDSTGGRLTRAGVEALALLESLGVAIDVSHLGATGVDHVLELATQPVIATHSCSRSVHDHHRNLSDAHIRGIAATGGLICVNLYAGYLTTEAPTLDHVVAHIERVTELAGPTKVGIGADFVADLFAEKVPPCDRPLIIEGTNTELLIPGLEGPSGLPLVSEALLTAGHHENDVRRIAGANLARFLGATHH</sequence>
<accession>A0A4U0RTR9</accession>
<dbReference type="PANTHER" id="PTHR10443">
    <property type="entry name" value="MICROSOMAL DIPEPTIDASE"/>
    <property type="match status" value="1"/>
</dbReference>
<protein>
    <submittedName>
        <fullName evidence="1">Membrane dipeptidase</fullName>
    </submittedName>
</protein>
<reference evidence="1 2" key="1">
    <citation type="submission" date="2019-04" db="EMBL/GenBank/DDBJ databases">
        <title>Streptomyces oryziradicis sp. nov., a novel actinomycete isolated from rhizosphere soil of rice (Oryza sativa L.).</title>
        <authorList>
            <person name="Li C."/>
        </authorList>
    </citation>
    <scope>NUCLEOTIDE SEQUENCE [LARGE SCALE GENOMIC DNA]</scope>
    <source>
        <strain evidence="1 2">NEAU-C40</strain>
    </source>
</reference>
<dbReference type="GO" id="GO:0006508">
    <property type="term" value="P:proteolysis"/>
    <property type="evidence" value="ECO:0007669"/>
    <property type="project" value="InterPro"/>
</dbReference>
<proteinExistence type="predicted"/>
<dbReference type="Pfam" id="PF01244">
    <property type="entry name" value="Peptidase_M19"/>
    <property type="match status" value="1"/>
</dbReference>
<dbReference type="Proteomes" id="UP000305778">
    <property type="component" value="Unassembled WGS sequence"/>
</dbReference>
<evidence type="ECO:0000313" key="1">
    <source>
        <dbReference type="EMBL" id="TJZ98836.1"/>
    </source>
</evidence>
<dbReference type="PROSITE" id="PS51365">
    <property type="entry name" value="RENAL_DIPEPTIDASE_2"/>
    <property type="match status" value="1"/>
</dbReference>
<dbReference type="AlphaFoldDB" id="A0A4U0RTR9"/>
<name>A0A4U0RTR9_9ACTN</name>
<dbReference type="SUPFAM" id="SSF51556">
    <property type="entry name" value="Metallo-dependent hydrolases"/>
    <property type="match status" value="1"/>
</dbReference>
<dbReference type="GO" id="GO:0070573">
    <property type="term" value="F:metallodipeptidase activity"/>
    <property type="evidence" value="ECO:0007669"/>
    <property type="project" value="InterPro"/>
</dbReference>
<organism evidence="1 2">
    <name type="scientific">Actinacidiphila oryziradicis</name>
    <dbReference type="NCBI Taxonomy" id="2571141"/>
    <lineage>
        <taxon>Bacteria</taxon>
        <taxon>Bacillati</taxon>
        <taxon>Actinomycetota</taxon>
        <taxon>Actinomycetes</taxon>
        <taxon>Kitasatosporales</taxon>
        <taxon>Streptomycetaceae</taxon>
        <taxon>Actinacidiphila</taxon>
    </lineage>
</organism>